<evidence type="ECO:0000313" key="2">
    <source>
        <dbReference type="Proteomes" id="UP001358586"/>
    </source>
</evidence>
<name>A0ABR0PFM3_GOSAR</name>
<keyword evidence="2" id="KW-1185">Reference proteome</keyword>
<comment type="caution">
    <text evidence="1">The sequence shown here is derived from an EMBL/GenBank/DDBJ whole genome shotgun (WGS) entry which is preliminary data.</text>
</comment>
<dbReference type="EMBL" id="JARKNE010000007">
    <property type="protein sequence ID" value="KAK5819957.1"/>
    <property type="molecule type" value="Genomic_DNA"/>
</dbReference>
<accession>A0ABR0PFM3</accession>
<reference evidence="1 2" key="1">
    <citation type="submission" date="2023-03" db="EMBL/GenBank/DDBJ databases">
        <title>WGS of Gossypium arboreum.</title>
        <authorList>
            <person name="Yu D."/>
        </authorList>
    </citation>
    <scope>NUCLEOTIDE SEQUENCE [LARGE SCALE GENOMIC DNA]</scope>
    <source>
        <tissue evidence="1">Leaf</tissue>
    </source>
</reference>
<evidence type="ECO:0000313" key="1">
    <source>
        <dbReference type="EMBL" id="KAK5819957.1"/>
    </source>
</evidence>
<gene>
    <name evidence="1" type="ORF">PVK06_024994</name>
</gene>
<proteinExistence type="predicted"/>
<protein>
    <submittedName>
        <fullName evidence="1">Uncharacterized protein</fullName>
    </submittedName>
</protein>
<sequence length="69" mass="8061">MADDINAMLERLKFFEEESAQVISTNTDNNFQGFESWAVGKIMAEEKSNKEAMYRVFKSLWFTKEEVSL</sequence>
<organism evidence="1 2">
    <name type="scientific">Gossypium arboreum</name>
    <name type="common">Tree cotton</name>
    <name type="synonym">Gossypium nanking</name>
    <dbReference type="NCBI Taxonomy" id="29729"/>
    <lineage>
        <taxon>Eukaryota</taxon>
        <taxon>Viridiplantae</taxon>
        <taxon>Streptophyta</taxon>
        <taxon>Embryophyta</taxon>
        <taxon>Tracheophyta</taxon>
        <taxon>Spermatophyta</taxon>
        <taxon>Magnoliopsida</taxon>
        <taxon>eudicotyledons</taxon>
        <taxon>Gunneridae</taxon>
        <taxon>Pentapetalae</taxon>
        <taxon>rosids</taxon>
        <taxon>malvids</taxon>
        <taxon>Malvales</taxon>
        <taxon>Malvaceae</taxon>
        <taxon>Malvoideae</taxon>
        <taxon>Gossypium</taxon>
    </lineage>
</organism>
<dbReference type="Proteomes" id="UP001358586">
    <property type="component" value="Chromosome 7"/>
</dbReference>